<dbReference type="EMBL" id="JAWDJW010002497">
    <property type="protein sequence ID" value="KAK3077795.1"/>
    <property type="molecule type" value="Genomic_DNA"/>
</dbReference>
<protein>
    <submittedName>
        <fullName evidence="1">Uncharacterized protein</fullName>
    </submittedName>
</protein>
<reference evidence="1" key="1">
    <citation type="submission" date="2024-09" db="EMBL/GenBank/DDBJ databases">
        <title>Black Yeasts Isolated from many extreme environments.</title>
        <authorList>
            <person name="Coleine C."/>
            <person name="Stajich J.E."/>
            <person name="Selbmann L."/>
        </authorList>
    </citation>
    <scope>NUCLEOTIDE SEQUENCE</scope>
    <source>
        <strain evidence="1">CCFEE 5737</strain>
    </source>
</reference>
<keyword evidence="2" id="KW-1185">Reference proteome</keyword>
<comment type="caution">
    <text evidence="1">The sequence shown here is derived from an EMBL/GenBank/DDBJ whole genome shotgun (WGS) entry which is preliminary data.</text>
</comment>
<gene>
    <name evidence="1" type="ORF">LTS18_009231</name>
</gene>
<evidence type="ECO:0000313" key="2">
    <source>
        <dbReference type="Proteomes" id="UP001186974"/>
    </source>
</evidence>
<proteinExistence type="predicted"/>
<sequence length="123" mass="13593">MPAGDSSDMFGGAAITLQPEPLDMQHKNHEAHTRDLPPVIEGKGTYQDDYLLDESAPTVEEQLTLRRVSAKIPWRVYTVAFVELCERFSYYGTQILFQNYVQRPLLTPTGAAPNPGGVTGSNP</sequence>
<organism evidence="1 2">
    <name type="scientific">Coniosporium uncinatum</name>
    <dbReference type="NCBI Taxonomy" id="93489"/>
    <lineage>
        <taxon>Eukaryota</taxon>
        <taxon>Fungi</taxon>
        <taxon>Dikarya</taxon>
        <taxon>Ascomycota</taxon>
        <taxon>Pezizomycotina</taxon>
        <taxon>Dothideomycetes</taxon>
        <taxon>Dothideomycetes incertae sedis</taxon>
        <taxon>Coniosporium</taxon>
    </lineage>
</organism>
<dbReference type="Proteomes" id="UP001186974">
    <property type="component" value="Unassembled WGS sequence"/>
</dbReference>
<name>A0ACC3DMR0_9PEZI</name>
<accession>A0ACC3DMR0</accession>
<evidence type="ECO:0000313" key="1">
    <source>
        <dbReference type="EMBL" id="KAK3077795.1"/>
    </source>
</evidence>
<feature type="non-terminal residue" evidence="1">
    <location>
        <position position="123"/>
    </location>
</feature>